<protein>
    <submittedName>
        <fullName evidence="2">Uncharacterized protein</fullName>
    </submittedName>
</protein>
<evidence type="ECO:0000256" key="1">
    <source>
        <dbReference type="SAM" id="SignalP"/>
    </source>
</evidence>
<dbReference type="RefSeq" id="WP_163957455.1">
    <property type="nucleotide sequence ID" value="NZ_BAAAES010000001.1"/>
</dbReference>
<organism evidence="2 3">
    <name type="scientific">Sphingomonas insulae</name>
    <dbReference type="NCBI Taxonomy" id="424800"/>
    <lineage>
        <taxon>Bacteria</taxon>
        <taxon>Pseudomonadati</taxon>
        <taxon>Pseudomonadota</taxon>
        <taxon>Alphaproteobacteria</taxon>
        <taxon>Sphingomonadales</taxon>
        <taxon>Sphingomonadaceae</taxon>
        <taxon>Sphingomonas</taxon>
    </lineage>
</organism>
<gene>
    <name evidence="2" type="ORF">GCM10009102_02270</name>
</gene>
<keyword evidence="3" id="KW-1185">Reference proteome</keyword>
<dbReference type="EMBL" id="BAAAES010000001">
    <property type="protein sequence ID" value="GAA0657663.1"/>
    <property type="molecule type" value="Genomic_DNA"/>
</dbReference>
<keyword evidence="1" id="KW-0732">Signal</keyword>
<reference evidence="2 3" key="1">
    <citation type="journal article" date="2019" name="Int. J. Syst. Evol. Microbiol.">
        <title>The Global Catalogue of Microorganisms (GCM) 10K type strain sequencing project: providing services to taxonomists for standard genome sequencing and annotation.</title>
        <authorList>
            <consortium name="The Broad Institute Genomics Platform"/>
            <consortium name="The Broad Institute Genome Sequencing Center for Infectious Disease"/>
            <person name="Wu L."/>
            <person name="Ma J."/>
        </authorList>
    </citation>
    <scope>NUCLEOTIDE SEQUENCE [LARGE SCALE GENOMIC DNA]</scope>
    <source>
        <strain evidence="2 3">JCM 14603</strain>
    </source>
</reference>
<accession>A0ABN1HL93</accession>
<evidence type="ECO:0000313" key="3">
    <source>
        <dbReference type="Proteomes" id="UP001500238"/>
    </source>
</evidence>
<name>A0ABN1HL93_9SPHN</name>
<sequence length="101" mass="11602">MKMILALMLSAFSTSVGAQAYQPPADPGVFDHSGPPVPNLRVPFDGWHAGDTPTMWQQRQKRVVAFQAKVADRLQANDGRLSPDDRRFIEREWRKLRYHNR</sequence>
<evidence type="ECO:0000313" key="2">
    <source>
        <dbReference type="EMBL" id="GAA0657663.1"/>
    </source>
</evidence>
<feature type="signal peptide" evidence="1">
    <location>
        <begin position="1"/>
        <end position="20"/>
    </location>
</feature>
<comment type="caution">
    <text evidence="2">The sequence shown here is derived from an EMBL/GenBank/DDBJ whole genome shotgun (WGS) entry which is preliminary data.</text>
</comment>
<dbReference type="Proteomes" id="UP001500238">
    <property type="component" value="Unassembled WGS sequence"/>
</dbReference>
<proteinExistence type="predicted"/>
<feature type="chain" id="PRO_5046491810" evidence="1">
    <location>
        <begin position="21"/>
        <end position="101"/>
    </location>
</feature>